<dbReference type="RefSeq" id="WP_160316937.1">
    <property type="nucleotide sequence ID" value="NZ_BBZA01000033.1"/>
</dbReference>
<dbReference type="GO" id="GO:0009103">
    <property type="term" value="P:lipopolysaccharide biosynthetic process"/>
    <property type="evidence" value="ECO:0007669"/>
    <property type="project" value="TreeGrafter"/>
</dbReference>
<evidence type="ECO:0000313" key="5">
    <source>
        <dbReference type="Proteomes" id="UP000037784"/>
    </source>
</evidence>
<protein>
    <recommendedName>
        <fullName evidence="6">Glycosyl transferase family 1</fullName>
    </recommendedName>
</protein>
<organism evidence="4 5">
    <name type="scientific">Ardenticatena maritima</name>
    <dbReference type="NCBI Taxonomy" id="872965"/>
    <lineage>
        <taxon>Bacteria</taxon>
        <taxon>Bacillati</taxon>
        <taxon>Chloroflexota</taxon>
        <taxon>Ardenticatenia</taxon>
        <taxon>Ardenticatenales</taxon>
        <taxon>Ardenticatenaceae</taxon>
        <taxon>Ardenticatena</taxon>
    </lineage>
</organism>
<dbReference type="Proteomes" id="UP000037784">
    <property type="component" value="Unassembled WGS sequence"/>
</dbReference>
<dbReference type="InParanoid" id="A0A0M9UBU2"/>
<dbReference type="Pfam" id="PF13439">
    <property type="entry name" value="Glyco_transf_4"/>
    <property type="match status" value="1"/>
</dbReference>
<dbReference type="EMBL" id="BBZA01000033">
    <property type="protein sequence ID" value="GAP62140.1"/>
    <property type="molecule type" value="Genomic_DNA"/>
</dbReference>
<comment type="caution">
    <text evidence="4">The sequence shown here is derived from an EMBL/GenBank/DDBJ whole genome shotgun (WGS) entry which is preliminary data.</text>
</comment>
<evidence type="ECO:0000313" key="4">
    <source>
        <dbReference type="EMBL" id="GAP62140.1"/>
    </source>
</evidence>
<dbReference type="AlphaFoldDB" id="A0A0M9UBU2"/>
<dbReference type="FunFam" id="3.40.50.2000:FF:000119">
    <property type="entry name" value="Glycosyl transferase group 1"/>
    <property type="match status" value="1"/>
</dbReference>
<accession>A0A0M9UBU2</accession>
<dbReference type="SUPFAM" id="SSF53756">
    <property type="entry name" value="UDP-Glycosyltransferase/glycogen phosphorylase"/>
    <property type="match status" value="1"/>
</dbReference>
<sequence>MSEQTLRIALNAQLLNLDSSYRSAGISQYIYGLLRHLPAQSKRFQYYVHTGEAKAVLDGMQRLLTTRHTKRPLVRIVWEQVVWPLALQRLQPDLVHGLAYVLPLAYRGKGLVTVYDLTFLRVPMAFRAPNRLYLQTMTRLAVRRAAHVCAISESTRRDIVKTLGVPESSVSVVYPGVDERFRPASPEALEAFRRRHGLPERYVLYLGTLEPRKNVTTLVRAYARLVAREPQTPLLVLAGAKGWYFEDVFAEVERLGLQERVMFPGYVPAEEQALWYSGAEVFVYPSRYEGFGMPVAEAMACGTPVIASTAASLPEVVGDAGLLVPPDDEVALADTLAHVLANREVREALSAAGRRQAAKFSWQAAAQAQVRIYEQCAGAKEGAL</sequence>
<dbReference type="Pfam" id="PF00534">
    <property type="entry name" value="Glycos_transf_1"/>
    <property type="match status" value="1"/>
</dbReference>
<keyword evidence="5" id="KW-1185">Reference proteome</keyword>
<keyword evidence="1" id="KW-0808">Transferase</keyword>
<dbReference type="CDD" id="cd03809">
    <property type="entry name" value="GT4_MtfB-like"/>
    <property type="match status" value="1"/>
</dbReference>
<dbReference type="PANTHER" id="PTHR46401:SF2">
    <property type="entry name" value="GLYCOSYLTRANSFERASE WBBK-RELATED"/>
    <property type="match status" value="1"/>
</dbReference>
<evidence type="ECO:0000259" key="3">
    <source>
        <dbReference type="Pfam" id="PF13439"/>
    </source>
</evidence>
<proteinExistence type="predicted"/>
<dbReference type="GO" id="GO:0016757">
    <property type="term" value="F:glycosyltransferase activity"/>
    <property type="evidence" value="ECO:0007669"/>
    <property type="project" value="InterPro"/>
</dbReference>
<evidence type="ECO:0000259" key="2">
    <source>
        <dbReference type="Pfam" id="PF00534"/>
    </source>
</evidence>
<dbReference type="InterPro" id="IPR001296">
    <property type="entry name" value="Glyco_trans_1"/>
</dbReference>
<evidence type="ECO:0000256" key="1">
    <source>
        <dbReference type="ARBA" id="ARBA00022679"/>
    </source>
</evidence>
<feature type="domain" description="Glycosyltransferase subfamily 4-like N-terminal" evidence="3">
    <location>
        <begin position="25"/>
        <end position="179"/>
    </location>
</feature>
<dbReference type="STRING" id="872965.SE16_08590"/>
<name>A0A0M9UBU2_9CHLR</name>
<dbReference type="OrthoDB" id="9769555at2"/>
<dbReference type="InterPro" id="IPR028098">
    <property type="entry name" value="Glyco_trans_4-like_N"/>
</dbReference>
<gene>
    <name evidence="4" type="ORF">ARMA_0563</name>
</gene>
<reference evidence="5" key="1">
    <citation type="submission" date="2015-08" db="EMBL/GenBank/DDBJ databases">
        <title>Draft Genome Sequence of a Heterotrophic Facultative Anaerobic Bacterium Ardenticatena maritima Strain 110S.</title>
        <authorList>
            <person name="Kawaichi S."/>
            <person name="Yoshida T."/>
            <person name="Sako Y."/>
            <person name="Nakamura R."/>
        </authorList>
    </citation>
    <scope>NUCLEOTIDE SEQUENCE [LARGE SCALE GENOMIC DNA]</scope>
    <source>
        <strain evidence="5">110S</strain>
    </source>
</reference>
<dbReference type="PANTHER" id="PTHR46401">
    <property type="entry name" value="GLYCOSYLTRANSFERASE WBBK-RELATED"/>
    <property type="match status" value="1"/>
</dbReference>
<feature type="domain" description="Glycosyl transferase family 1" evidence="2">
    <location>
        <begin position="195"/>
        <end position="355"/>
    </location>
</feature>
<dbReference type="Gene3D" id="3.40.50.2000">
    <property type="entry name" value="Glycogen Phosphorylase B"/>
    <property type="match status" value="2"/>
</dbReference>
<evidence type="ECO:0008006" key="6">
    <source>
        <dbReference type="Google" id="ProtNLM"/>
    </source>
</evidence>